<reference evidence="6 7" key="1">
    <citation type="journal article" date="2015" name="Fungal Genet. Biol.">
        <title>Evolution of novel wood decay mechanisms in Agaricales revealed by the genome sequences of Fistulina hepatica and Cylindrobasidium torrendii.</title>
        <authorList>
            <person name="Floudas D."/>
            <person name="Held B.W."/>
            <person name="Riley R."/>
            <person name="Nagy L.G."/>
            <person name="Koehler G."/>
            <person name="Ransdell A.S."/>
            <person name="Younus H."/>
            <person name="Chow J."/>
            <person name="Chiniquy J."/>
            <person name="Lipzen A."/>
            <person name="Tritt A."/>
            <person name="Sun H."/>
            <person name="Haridas S."/>
            <person name="LaButti K."/>
            <person name="Ohm R.A."/>
            <person name="Kues U."/>
            <person name="Blanchette R.A."/>
            <person name="Grigoriev I.V."/>
            <person name="Minto R.E."/>
            <person name="Hibbett D.S."/>
        </authorList>
    </citation>
    <scope>NUCLEOTIDE SEQUENCE [LARGE SCALE GENOMIC DNA]</scope>
    <source>
        <strain evidence="6 7">FP15055 ss-10</strain>
    </source>
</reference>
<evidence type="ECO:0000256" key="1">
    <source>
        <dbReference type="ARBA" id="ARBA00022723"/>
    </source>
</evidence>
<name>A0A0D7BK37_9AGAR</name>
<evidence type="ECO:0000313" key="6">
    <source>
        <dbReference type="EMBL" id="KIY70600.1"/>
    </source>
</evidence>
<dbReference type="Proteomes" id="UP000054007">
    <property type="component" value="Unassembled WGS sequence"/>
</dbReference>
<dbReference type="Pfam" id="PF01753">
    <property type="entry name" value="zf-MYND"/>
    <property type="match status" value="1"/>
</dbReference>
<dbReference type="EMBL" id="KN880466">
    <property type="protein sequence ID" value="KIY70600.1"/>
    <property type="molecule type" value="Genomic_DNA"/>
</dbReference>
<dbReference type="STRING" id="1314674.A0A0D7BK37"/>
<organism evidence="6 7">
    <name type="scientific">Cylindrobasidium torrendii FP15055 ss-10</name>
    <dbReference type="NCBI Taxonomy" id="1314674"/>
    <lineage>
        <taxon>Eukaryota</taxon>
        <taxon>Fungi</taxon>
        <taxon>Dikarya</taxon>
        <taxon>Basidiomycota</taxon>
        <taxon>Agaricomycotina</taxon>
        <taxon>Agaricomycetes</taxon>
        <taxon>Agaricomycetidae</taxon>
        <taxon>Agaricales</taxon>
        <taxon>Marasmiineae</taxon>
        <taxon>Physalacriaceae</taxon>
        <taxon>Cylindrobasidium</taxon>
    </lineage>
</organism>
<keyword evidence="2 4" id="KW-0863">Zinc-finger</keyword>
<dbReference type="GO" id="GO:0008270">
    <property type="term" value="F:zinc ion binding"/>
    <property type="evidence" value="ECO:0007669"/>
    <property type="project" value="UniProtKB-KW"/>
</dbReference>
<feature type="domain" description="MYND-type" evidence="5">
    <location>
        <begin position="353"/>
        <end position="391"/>
    </location>
</feature>
<dbReference type="Gene3D" id="6.10.140.2220">
    <property type="match status" value="1"/>
</dbReference>
<evidence type="ECO:0000256" key="4">
    <source>
        <dbReference type="PROSITE-ProRule" id="PRU00134"/>
    </source>
</evidence>
<dbReference type="AlphaFoldDB" id="A0A0D7BK37"/>
<dbReference type="SUPFAM" id="SSF144232">
    <property type="entry name" value="HIT/MYND zinc finger-like"/>
    <property type="match status" value="1"/>
</dbReference>
<keyword evidence="7" id="KW-1185">Reference proteome</keyword>
<keyword evidence="3" id="KW-0862">Zinc</keyword>
<evidence type="ECO:0000313" key="7">
    <source>
        <dbReference type="Proteomes" id="UP000054007"/>
    </source>
</evidence>
<evidence type="ECO:0000256" key="3">
    <source>
        <dbReference type="ARBA" id="ARBA00022833"/>
    </source>
</evidence>
<evidence type="ECO:0000259" key="5">
    <source>
        <dbReference type="PROSITE" id="PS50865"/>
    </source>
</evidence>
<dbReference type="OrthoDB" id="432970at2759"/>
<dbReference type="InterPro" id="IPR002893">
    <property type="entry name" value="Znf_MYND"/>
</dbReference>
<sequence length="534" mass="61233">MQTHPRLQAILSNFWRSFRGWIERLFSLVVEMDIEESELCVTAAGLHDIWDVVGFFSIFIAEVTRFPQKVRELENSSHHALQIRLWIKIRGCSRPRREAEEMIGEVLDCLMPILERSQRNDLYSDATASFSPEFMLHCLHRTISRIQSPEYGKSKWAGGDDWASCLTFTGTVTTQSDEVFLLYNANRCLFWEITAFRYQVAGSSEIHGSAAYYNFWPLVVQGILRIFNDSPLWMPQAIDAGFLDFFYRSRIHLQVIEETSPPPLTPGATTHGMMTKVLDELSAGLIHRSVLRKTRGAMRYLRKKHGDTAVDEAFASFPRLQRSWKYLIQRLSDFENFRNVLKDIGEDITDCANPSCESTEACLLRCGGCQQVFYCSSSCRKIAWQDHRLQCKEDTALRAKGDVRRLDDRSKAFAVEYAEHLLTRVDEYQDKWEEAIEIYTSTGIPRHLLVADFDFTKKPFTLCAGNGMSTLYRDNEDWETEVQAASEEDCQLVHITIPFVVHRPSRILVALDIGHGSTGSKHSDSPTKRPRLGL</sequence>
<protein>
    <recommendedName>
        <fullName evidence="5">MYND-type domain-containing protein</fullName>
    </recommendedName>
</protein>
<gene>
    <name evidence="6" type="ORF">CYLTODRAFT_441923</name>
</gene>
<keyword evidence="1" id="KW-0479">Metal-binding</keyword>
<accession>A0A0D7BK37</accession>
<proteinExistence type="predicted"/>
<dbReference type="PROSITE" id="PS50865">
    <property type="entry name" value="ZF_MYND_2"/>
    <property type="match status" value="1"/>
</dbReference>
<evidence type="ECO:0000256" key="2">
    <source>
        <dbReference type="ARBA" id="ARBA00022771"/>
    </source>
</evidence>